<gene>
    <name evidence="1" type="ORF">SNAT2548_LOCUS30645</name>
</gene>
<dbReference type="EMBL" id="CAJNDS010002616">
    <property type="protein sequence ID" value="CAE7546128.1"/>
    <property type="molecule type" value="Genomic_DNA"/>
</dbReference>
<dbReference type="AlphaFoldDB" id="A0A812TRZ0"/>
<evidence type="ECO:0000313" key="2">
    <source>
        <dbReference type="Proteomes" id="UP000604046"/>
    </source>
</evidence>
<evidence type="ECO:0000313" key="1">
    <source>
        <dbReference type="EMBL" id="CAE7546128.1"/>
    </source>
</evidence>
<proteinExistence type="predicted"/>
<sequence>AWCCCTRCRRSWNNGYQLLADATHAMLVLPDDTTVKEGDCVQYLTAGSKYEVLVRTIEPDGYGGGSLTFEMPSWSSHKAGVWGLGFRKFRV</sequence>
<feature type="non-terminal residue" evidence="1">
    <location>
        <position position="91"/>
    </location>
</feature>
<name>A0A812TRZ0_9DINO</name>
<protein>
    <submittedName>
        <fullName evidence="1">Uncharacterized protein</fullName>
    </submittedName>
</protein>
<organism evidence="1 2">
    <name type="scientific">Symbiodinium natans</name>
    <dbReference type="NCBI Taxonomy" id="878477"/>
    <lineage>
        <taxon>Eukaryota</taxon>
        <taxon>Sar</taxon>
        <taxon>Alveolata</taxon>
        <taxon>Dinophyceae</taxon>
        <taxon>Suessiales</taxon>
        <taxon>Symbiodiniaceae</taxon>
        <taxon>Symbiodinium</taxon>
    </lineage>
</organism>
<comment type="caution">
    <text evidence="1">The sequence shown here is derived from an EMBL/GenBank/DDBJ whole genome shotgun (WGS) entry which is preliminary data.</text>
</comment>
<accession>A0A812TRZ0</accession>
<keyword evidence="2" id="KW-1185">Reference proteome</keyword>
<dbReference type="Proteomes" id="UP000604046">
    <property type="component" value="Unassembled WGS sequence"/>
</dbReference>
<reference evidence="1" key="1">
    <citation type="submission" date="2021-02" db="EMBL/GenBank/DDBJ databases">
        <authorList>
            <person name="Dougan E. K."/>
            <person name="Rhodes N."/>
            <person name="Thang M."/>
            <person name="Chan C."/>
        </authorList>
    </citation>
    <scope>NUCLEOTIDE SEQUENCE</scope>
</reference>